<dbReference type="AlphaFoldDB" id="A0AA36C438"/>
<keyword evidence="3" id="KW-1185">Reference proteome</keyword>
<organism evidence="2 3">
    <name type="scientific">Mesorhabditis spiculigera</name>
    <dbReference type="NCBI Taxonomy" id="96644"/>
    <lineage>
        <taxon>Eukaryota</taxon>
        <taxon>Metazoa</taxon>
        <taxon>Ecdysozoa</taxon>
        <taxon>Nematoda</taxon>
        <taxon>Chromadorea</taxon>
        <taxon>Rhabditida</taxon>
        <taxon>Rhabditina</taxon>
        <taxon>Rhabditomorpha</taxon>
        <taxon>Rhabditoidea</taxon>
        <taxon>Rhabditidae</taxon>
        <taxon>Mesorhabditinae</taxon>
        <taxon>Mesorhabditis</taxon>
    </lineage>
</organism>
<proteinExistence type="predicted"/>
<evidence type="ECO:0000313" key="2">
    <source>
        <dbReference type="EMBL" id="CAJ0557404.1"/>
    </source>
</evidence>
<protein>
    <submittedName>
        <fullName evidence="2">Uncharacterized protein</fullName>
    </submittedName>
</protein>
<reference evidence="2" key="1">
    <citation type="submission" date="2023-06" db="EMBL/GenBank/DDBJ databases">
        <authorList>
            <person name="Delattre M."/>
        </authorList>
    </citation>
    <scope>NUCLEOTIDE SEQUENCE</scope>
    <source>
        <strain evidence="2">AF72</strain>
    </source>
</reference>
<feature type="region of interest" description="Disordered" evidence="1">
    <location>
        <begin position="1"/>
        <end position="56"/>
    </location>
</feature>
<gene>
    <name evidence="2" type="ORF">MSPICULIGERA_LOCUS162</name>
</gene>
<dbReference type="Proteomes" id="UP001177023">
    <property type="component" value="Unassembled WGS sequence"/>
</dbReference>
<feature type="compositionally biased region" description="Basic and acidic residues" evidence="1">
    <location>
        <begin position="33"/>
        <end position="54"/>
    </location>
</feature>
<dbReference type="EMBL" id="CATQJA010000010">
    <property type="protein sequence ID" value="CAJ0557404.1"/>
    <property type="molecule type" value="Genomic_DNA"/>
</dbReference>
<sequence>MPVERQSPPTVTPGCTRRRLMPARAGADLRALLPERDQLPPSEPIDKNDDRHESPAANATYFGNAAARCPTSALRILDELSAAIGTCRLKEPMQRVHPSTIARRPRVVLDELQPQPAFSASAGSLYRAEHAKNSDKSSSEIRGTHLIQYKETGACLHNDCSIRTASKTPAVKAGVLESPASLRANVEGDMRVAHRLRAAERCYPISVRSAVLRESGHEKLRRVMGVSGHPQRPEGFGAPYFLMTLPSPFTISGRNAIARRVNEPPSAPVEISVKRPGYVVNIGVDCAWLRRQVLGSMLSRIAERLELRGSPTASAHVNTEAVDVSGVSH</sequence>
<evidence type="ECO:0000256" key="1">
    <source>
        <dbReference type="SAM" id="MobiDB-lite"/>
    </source>
</evidence>
<name>A0AA36C438_9BILA</name>
<accession>A0AA36C438</accession>
<feature type="non-terminal residue" evidence="2">
    <location>
        <position position="329"/>
    </location>
</feature>
<comment type="caution">
    <text evidence="2">The sequence shown here is derived from an EMBL/GenBank/DDBJ whole genome shotgun (WGS) entry which is preliminary data.</text>
</comment>
<evidence type="ECO:0000313" key="3">
    <source>
        <dbReference type="Proteomes" id="UP001177023"/>
    </source>
</evidence>